<dbReference type="InterPro" id="IPR011865">
    <property type="entry name" value="CysT_permease"/>
</dbReference>
<organism evidence="11 12">
    <name type="scientific">Isoalcanivorax beigongshangi</name>
    <dbReference type="NCBI Taxonomy" id="3238810"/>
    <lineage>
        <taxon>Bacteria</taxon>
        <taxon>Pseudomonadati</taxon>
        <taxon>Pseudomonadota</taxon>
        <taxon>Gammaproteobacteria</taxon>
        <taxon>Oceanospirillales</taxon>
        <taxon>Alcanivoracaceae</taxon>
        <taxon>Isoalcanivorax</taxon>
    </lineage>
</organism>
<evidence type="ECO:0000256" key="4">
    <source>
        <dbReference type="ARBA" id="ARBA00022692"/>
    </source>
</evidence>
<dbReference type="NCBIfam" id="TIGR00969">
    <property type="entry name" value="3a0106s02"/>
    <property type="match status" value="1"/>
</dbReference>
<dbReference type="InterPro" id="IPR035906">
    <property type="entry name" value="MetI-like_sf"/>
</dbReference>
<evidence type="ECO:0000256" key="3">
    <source>
        <dbReference type="ARBA" id="ARBA00022448"/>
    </source>
</evidence>
<dbReference type="NCBIfam" id="TIGR02139">
    <property type="entry name" value="permease_CysT"/>
    <property type="match status" value="1"/>
</dbReference>
<dbReference type="PANTHER" id="PTHR30406:SF10">
    <property type="entry name" value="SULFATE TRANSPORT SYSTEM PERMEASE PROTEIN CYST"/>
    <property type="match status" value="1"/>
</dbReference>
<keyword evidence="6 9" id="KW-0764">Sulfate transport</keyword>
<evidence type="ECO:0000256" key="9">
    <source>
        <dbReference type="RuleBase" id="RU366001"/>
    </source>
</evidence>
<dbReference type="PROSITE" id="PS50928">
    <property type="entry name" value="ABC_TM1"/>
    <property type="match status" value="1"/>
</dbReference>
<dbReference type="Gene3D" id="1.10.3720.10">
    <property type="entry name" value="MetI-like"/>
    <property type="match status" value="1"/>
</dbReference>
<comment type="subcellular location">
    <subcellularLocation>
        <location evidence="1">Cell membrane</location>
        <topology evidence="1">Multi-pass membrane protein</topology>
    </subcellularLocation>
</comment>
<dbReference type="SUPFAM" id="SSF161098">
    <property type="entry name" value="MetI-like"/>
    <property type="match status" value="1"/>
</dbReference>
<dbReference type="Pfam" id="PF00528">
    <property type="entry name" value="BPD_transp_1"/>
    <property type="match status" value="1"/>
</dbReference>
<keyword evidence="5 9" id="KW-1133">Transmembrane helix</keyword>
<dbReference type="CDD" id="cd06261">
    <property type="entry name" value="TM_PBP2"/>
    <property type="match status" value="1"/>
</dbReference>
<keyword evidence="3 9" id="KW-0813">Transport</keyword>
<protein>
    <recommendedName>
        <fullName evidence="9">Sulfate transport system permease protein CysT</fullName>
    </recommendedName>
</protein>
<reference evidence="11 12" key="1">
    <citation type="submission" date="2024-07" db="EMBL/GenBank/DDBJ databases">
        <authorList>
            <person name="Ren Q."/>
        </authorList>
    </citation>
    <scope>NUCLEOTIDE SEQUENCE [LARGE SCALE GENOMIC DNA]</scope>
    <source>
        <strain evidence="11 12">REN37</strain>
    </source>
</reference>
<gene>
    <name evidence="11" type="primary">cysT</name>
    <name evidence="11" type="ORF">AB5I84_04010</name>
</gene>
<keyword evidence="12" id="KW-1185">Reference proteome</keyword>
<dbReference type="InterPro" id="IPR000515">
    <property type="entry name" value="MetI-like"/>
</dbReference>
<feature type="domain" description="ABC transmembrane type-1" evidence="10">
    <location>
        <begin position="63"/>
        <end position="266"/>
    </location>
</feature>
<accession>A0ABV4AF43</accession>
<dbReference type="InterPro" id="IPR005667">
    <property type="entry name" value="Sulph_transpt2"/>
</dbReference>
<keyword evidence="4 9" id="KW-0812">Transmembrane</keyword>
<comment type="caution">
    <text evidence="11">The sequence shown here is derived from an EMBL/GenBank/DDBJ whole genome shotgun (WGS) entry which is preliminary data.</text>
</comment>
<sequence>MSSALFFRRQPVLPGFTLSFGLSVLFVSAVILVPLTALPLYLSGLGWAEYWQLITDPRVLASYQVTLKAAALAAVANALIGLLLAWVLVRYRFPGRRLMDALVDLPFALPTAVAGITLTTLFASNGWLGQWFHRFDIQITYAVPGLVLAMAFTSLPFVVRALQPVLEDLSVDYEDAARTLGANRAKSFLYVVLPHLRPALITGTALAFIRSLGEFGAVIFIAGNIPFETEVTSLMIFVRLQEYDYEAAAAVASVVLATSLLLLIAVQRLQHHYLKRLQGN</sequence>
<feature type="transmembrane region" description="Helical" evidence="9">
    <location>
        <begin position="139"/>
        <end position="159"/>
    </location>
</feature>
<dbReference type="PANTHER" id="PTHR30406">
    <property type="entry name" value="SULFATE TRANSPORT SYSTEM PERMEASE PROTEIN"/>
    <property type="match status" value="1"/>
</dbReference>
<keyword evidence="7 9" id="KW-0472">Membrane</keyword>
<dbReference type="RefSeq" id="WP_369454567.1">
    <property type="nucleotide sequence ID" value="NZ_JBGCUO010000001.1"/>
</dbReference>
<dbReference type="EMBL" id="JBGCUO010000001">
    <property type="protein sequence ID" value="MEY1661309.1"/>
    <property type="molecule type" value="Genomic_DNA"/>
</dbReference>
<comment type="subunit">
    <text evidence="2">The complex is composed of two ATP-binding proteins (CysA), two transmembrane proteins (CysT and CysW) and a solute-binding protein (CysP).</text>
</comment>
<feature type="transmembrane region" description="Helical" evidence="9">
    <location>
        <begin position="69"/>
        <end position="89"/>
    </location>
</feature>
<evidence type="ECO:0000256" key="7">
    <source>
        <dbReference type="ARBA" id="ARBA00023136"/>
    </source>
</evidence>
<comment type="caution">
    <text evidence="9">Lacks conserved residue(s) required for the propagation of feature annotation.</text>
</comment>
<proteinExistence type="inferred from homology"/>
<evidence type="ECO:0000256" key="1">
    <source>
        <dbReference type="ARBA" id="ARBA00004651"/>
    </source>
</evidence>
<evidence type="ECO:0000256" key="2">
    <source>
        <dbReference type="ARBA" id="ARBA00011779"/>
    </source>
</evidence>
<dbReference type="Proteomes" id="UP001562065">
    <property type="component" value="Unassembled WGS sequence"/>
</dbReference>
<evidence type="ECO:0000256" key="5">
    <source>
        <dbReference type="ARBA" id="ARBA00022989"/>
    </source>
</evidence>
<evidence type="ECO:0000313" key="12">
    <source>
        <dbReference type="Proteomes" id="UP001562065"/>
    </source>
</evidence>
<comment type="function">
    <text evidence="9">Part of the ABC transporter complex (TC 3.A.1.6.1) involved in sulfate/thiosulfate import.</text>
</comment>
<comment type="similarity">
    <text evidence="9">Belongs to the binding-protein-dependent transport system permease family. CysTW subfamily.</text>
</comment>
<name>A0ABV4AF43_9GAMM</name>
<evidence type="ECO:0000259" key="10">
    <source>
        <dbReference type="PROSITE" id="PS50928"/>
    </source>
</evidence>
<evidence type="ECO:0000313" key="11">
    <source>
        <dbReference type="EMBL" id="MEY1661309.1"/>
    </source>
</evidence>
<evidence type="ECO:0000256" key="6">
    <source>
        <dbReference type="ARBA" id="ARBA00023032"/>
    </source>
</evidence>
<evidence type="ECO:0000256" key="8">
    <source>
        <dbReference type="ARBA" id="ARBA00025323"/>
    </source>
</evidence>
<feature type="transmembrane region" description="Helical" evidence="9">
    <location>
        <begin position="247"/>
        <end position="266"/>
    </location>
</feature>
<comment type="function">
    <text evidence="8">Part of the ABC transporter complex CysAWTP (TC 3.A.1.6.1) involved in sulfate/thiosulfate import. Probably responsible for the translocation of the substrate across the membrane.</text>
</comment>
<feature type="transmembrane region" description="Helical" evidence="9">
    <location>
        <begin position="12"/>
        <end position="42"/>
    </location>
</feature>
<feature type="transmembrane region" description="Helical" evidence="9">
    <location>
        <begin position="101"/>
        <end position="127"/>
    </location>
</feature>